<proteinExistence type="predicted"/>
<accession>A0A8S1U8W8</accession>
<feature type="transmembrane region" description="Helical" evidence="1">
    <location>
        <begin position="199"/>
        <end position="223"/>
    </location>
</feature>
<comment type="caution">
    <text evidence="2">The sequence shown here is derived from an EMBL/GenBank/DDBJ whole genome shotgun (WGS) entry which is preliminary data.</text>
</comment>
<keyword evidence="3" id="KW-1185">Reference proteome</keyword>
<feature type="transmembrane region" description="Helical" evidence="1">
    <location>
        <begin position="328"/>
        <end position="345"/>
    </location>
</feature>
<dbReference type="Proteomes" id="UP000683925">
    <property type="component" value="Unassembled WGS sequence"/>
</dbReference>
<keyword evidence="1" id="KW-1133">Transmembrane helix</keyword>
<feature type="transmembrane region" description="Helical" evidence="1">
    <location>
        <begin position="351"/>
        <end position="373"/>
    </location>
</feature>
<keyword evidence="1" id="KW-0472">Membrane</keyword>
<evidence type="ECO:0008006" key="4">
    <source>
        <dbReference type="Google" id="ProtNLM"/>
    </source>
</evidence>
<evidence type="ECO:0000313" key="2">
    <source>
        <dbReference type="EMBL" id="CAD8160337.1"/>
    </source>
</evidence>
<evidence type="ECO:0000256" key="1">
    <source>
        <dbReference type="SAM" id="Phobius"/>
    </source>
</evidence>
<keyword evidence="1" id="KW-0812">Transmembrane</keyword>
<sequence length="512" mass="60549">MEFEKQLYRIHKRILFGSMIRKIFTAGAYLFSTLTFLGLIFLFLLQFREQYKDFLNQEYINNFNNETIYIFNVTDSQLVEKNESYLSMKFTFNKTFLYMSNEFQQKYNFTVETHMVDIDSYTKGFNTFLCMASDLETMFIIDFLDFLDANQDGDIQLMNQNTNETWSWNKQQLQRKKVVAYDERIYTTVTEFIKCVLGIFLQSIVASIYMKMSIICAPILIIYMMSCMQICQNQDIQAQALIDAFPWVGQYLTILNRNQKLKKELLNAFIYMLILFYLVYFLQFSGYNSSIQLFAKSYPRGLSENFFSSFLLNEFVSIIFLRTRASLYFVPKYIVLTYLLFIYYFESTLYGYYNLAFQICIFSQFAIISFFVLNFEIAALDWPTESPYTPTLDRPRVYYCPLFNMNWVNDIPTLWTMFFPLCGRRFFQIQNLALVDKNYILLNNLLNQEELLAVEGNAPAQVPNLLVHAEQPQQEQANNQPQAQDGQNNQQFVINVDNILGNDQPQQQNQLL</sequence>
<dbReference type="EMBL" id="CAJJDP010000038">
    <property type="protein sequence ID" value="CAD8160337.1"/>
    <property type="molecule type" value="Genomic_DNA"/>
</dbReference>
<protein>
    <recommendedName>
        <fullName evidence="4">Transmembrane protein</fullName>
    </recommendedName>
</protein>
<feature type="transmembrane region" description="Helical" evidence="1">
    <location>
        <begin position="265"/>
        <end position="282"/>
    </location>
</feature>
<reference evidence="2" key="1">
    <citation type="submission" date="2021-01" db="EMBL/GenBank/DDBJ databases">
        <authorList>
            <consortium name="Genoscope - CEA"/>
            <person name="William W."/>
        </authorList>
    </citation>
    <scope>NUCLEOTIDE SEQUENCE</scope>
</reference>
<dbReference type="OrthoDB" id="289147at2759"/>
<name>A0A8S1U8W8_PAROT</name>
<feature type="transmembrane region" description="Helical" evidence="1">
    <location>
        <begin position="302"/>
        <end position="321"/>
    </location>
</feature>
<dbReference type="OMA" id="VASIYMK"/>
<dbReference type="AlphaFoldDB" id="A0A8S1U8W8"/>
<gene>
    <name evidence="2" type="ORF">POCTA_138.1.T0380121</name>
</gene>
<organism evidence="2 3">
    <name type="scientific">Paramecium octaurelia</name>
    <dbReference type="NCBI Taxonomy" id="43137"/>
    <lineage>
        <taxon>Eukaryota</taxon>
        <taxon>Sar</taxon>
        <taxon>Alveolata</taxon>
        <taxon>Ciliophora</taxon>
        <taxon>Intramacronucleata</taxon>
        <taxon>Oligohymenophorea</taxon>
        <taxon>Peniculida</taxon>
        <taxon>Parameciidae</taxon>
        <taxon>Paramecium</taxon>
    </lineage>
</organism>
<evidence type="ECO:0000313" key="3">
    <source>
        <dbReference type="Proteomes" id="UP000683925"/>
    </source>
</evidence>
<feature type="transmembrane region" description="Helical" evidence="1">
    <location>
        <begin position="23"/>
        <end position="45"/>
    </location>
</feature>